<evidence type="ECO:0000313" key="2">
    <source>
        <dbReference type="EMBL" id="SHL25252.1"/>
    </source>
</evidence>
<dbReference type="CDD" id="cd14503">
    <property type="entry name" value="PTP-bact"/>
    <property type="match status" value="1"/>
</dbReference>
<dbReference type="InterPro" id="IPR029021">
    <property type="entry name" value="Prot-tyrosine_phosphatase-like"/>
</dbReference>
<dbReference type="GO" id="GO:0016787">
    <property type="term" value="F:hydrolase activity"/>
    <property type="evidence" value="ECO:0007669"/>
    <property type="project" value="InterPro"/>
</dbReference>
<dbReference type="Proteomes" id="UP000186002">
    <property type="component" value="Unassembled WGS sequence"/>
</dbReference>
<feature type="domain" description="Beta-lactamase hydrolase-like protein phosphatase-like" evidence="1">
    <location>
        <begin position="3"/>
        <end position="110"/>
    </location>
</feature>
<dbReference type="OrthoDB" id="9805710at2"/>
<protein>
    <submittedName>
        <fullName evidence="2">TIGR01244 family protein</fullName>
    </submittedName>
</protein>
<dbReference type="NCBIfam" id="TIGR01244">
    <property type="entry name" value="TIGR01244 family sulfur transferase"/>
    <property type="match status" value="1"/>
</dbReference>
<keyword evidence="3" id="KW-1185">Reference proteome</keyword>
<name>A0A1M6Z4D9_9HYPH</name>
<organism evidence="2 3">
    <name type="scientific">Roseibium suaedae</name>
    <dbReference type="NCBI Taxonomy" id="735517"/>
    <lineage>
        <taxon>Bacteria</taxon>
        <taxon>Pseudomonadati</taxon>
        <taxon>Pseudomonadota</taxon>
        <taxon>Alphaproteobacteria</taxon>
        <taxon>Hyphomicrobiales</taxon>
        <taxon>Stappiaceae</taxon>
        <taxon>Roseibium</taxon>
    </lineage>
</organism>
<dbReference type="Gene3D" id="3.90.190.10">
    <property type="entry name" value="Protein tyrosine phosphatase superfamily"/>
    <property type="match status" value="1"/>
</dbReference>
<dbReference type="EMBL" id="FRBW01000001">
    <property type="protein sequence ID" value="SHL25252.1"/>
    <property type="molecule type" value="Genomic_DNA"/>
</dbReference>
<dbReference type="InterPro" id="IPR005939">
    <property type="entry name" value="BLH_phosphatase-like"/>
</dbReference>
<dbReference type="STRING" id="735517.SAMN05444272_0125"/>
<gene>
    <name evidence="2" type="ORF">SAMN05444272_0125</name>
</gene>
<dbReference type="RefSeq" id="WP_073007451.1">
    <property type="nucleotide sequence ID" value="NZ_FRBW01000001.1"/>
</dbReference>
<evidence type="ECO:0000259" key="1">
    <source>
        <dbReference type="Pfam" id="PF04273"/>
    </source>
</evidence>
<proteinExistence type="predicted"/>
<evidence type="ECO:0000313" key="3">
    <source>
        <dbReference type="Proteomes" id="UP000186002"/>
    </source>
</evidence>
<dbReference type="Pfam" id="PF04273">
    <property type="entry name" value="BLH_phosphatase"/>
    <property type="match status" value="1"/>
</dbReference>
<dbReference type="AlphaFoldDB" id="A0A1M6Z4D9"/>
<sequence>MEVRHLTEEVAVSPQISVADIEAIAAKGFRSVICNRPDGESLDQPDYAEIEAAARKAGLEFRYQPIVGGQLGIEDAEEFGKSLDELPRPIFAYCRSGTRCATLWSLSQAGQLPADDILQSARNAGYDMSAFADYLRSR</sequence>
<reference evidence="2 3" key="1">
    <citation type="submission" date="2016-11" db="EMBL/GenBank/DDBJ databases">
        <authorList>
            <person name="Jaros S."/>
            <person name="Januszkiewicz K."/>
            <person name="Wedrychowicz H."/>
        </authorList>
    </citation>
    <scope>NUCLEOTIDE SEQUENCE [LARGE SCALE GENOMIC DNA]</scope>
    <source>
        <strain evidence="2 3">DSM 22153</strain>
    </source>
</reference>
<accession>A0A1M6Z4D9</accession>